<feature type="region of interest" description="Disordered" evidence="3">
    <location>
        <begin position="127"/>
        <end position="151"/>
    </location>
</feature>
<evidence type="ECO:0000256" key="1">
    <source>
        <dbReference type="ARBA" id="ARBA00023125"/>
    </source>
</evidence>
<dbReference type="InterPro" id="IPR050342">
    <property type="entry name" value="HMGB"/>
</dbReference>
<dbReference type="AlphaFoldDB" id="A0A0H5R3T7"/>
<dbReference type="SMART" id="SM00398">
    <property type="entry name" value="HMG"/>
    <property type="match status" value="1"/>
</dbReference>
<evidence type="ECO:0000256" key="4">
    <source>
        <dbReference type="SAM" id="SignalP"/>
    </source>
</evidence>
<organism evidence="6">
    <name type="scientific">Spongospora subterranea</name>
    <dbReference type="NCBI Taxonomy" id="70186"/>
    <lineage>
        <taxon>Eukaryota</taxon>
        <taxon>Sar</taxon>
        <taxon>Rhizaria</taxon>
        <taxon>Endomyxa</taxon>
        <taxon>Phytomyxea</taxon>
        <taxon>Plasmodiophorida</taxon>
        <taxon>Plasmodiophoridae</taxon>
        <taxon>Spongospora</taxon>
    </lineage>
</organism>
<feature type="compositionally biased region" description="Basic and acidic residues" evidence="3">
    <location>
        <begin position="66"/>
        <end position="82"/>
    </location>
</feature>
<dbReference type="Gene3D" id="1.10.30.10">
    <property type="entry name" value="High mobility group box domain"/>
    <property type="match status" value="1"/>
</dbReference>
<evidence type="ECO:0000259" key="5">
    <source>
        <dbReference type="PROSITE" id="PS50118"/>
    </source>
</evidence>
<feature type="domain" description="HMG box" evidence="5">
    <location>
        <begin position="83"/>
        <end position="151"/>
    </location>
</feature>
<evidence type="ECO:0000256" key="3">
    <source>
        <dbReference type="SAM" id="MobiDB-lite"/>
    </source>
</evidence>
<feature type="DNA-binding region" description="HMG box" evidence="2">
    <location>
        <begin position="83"/>
        <end position="151"/>
    </location>
</feature>
<keyword evidence="1 2" id="KW-0238">DNA-binding</keyword>
<dbReference type="InterPro" id="IPR009071">
    <property type="entry name" value="HMG_box_dom"/>
</dbReference>
<reference evidence="6" key="1">
    <citation type="submission" date="2015-04" db="EMBL/GenBank/DDBJ databases">
        <title>The genome sequence of the plant pathogenic Rhizarian Plasmodiophora brassicae reveals insights in its biotrophic life cycle and the origin of chitin synthesis.</title>
        <authorList>
            <person name="Schwelm A."/>
            <person name="Fogelqvist J."/>
            <person name="Knaust A."/>
            <person name="Julke S."/>
            <person name="Lilja T."/>
            <person name="Dhandapani V."/>
            <person name="Bonilla-Rosso G."/>
            <person name="Karlsson M."/>
            <person name="Shevchenko A."/>
            <person name="Choi S.R."/>
            <person name="Kim H.G."/>
            <person name="Park J.Y."/>
            <person name="Lim Y.P."/>
            <person name="Ludwig-Muller J."/>
            <person name="Dixelius C."/>
        </authorList>
    </citation>
    <scope>NUCLEOTIDE SEQUENCE</scope>
    <source>
        <tissue evidence="6">Potato root galls</tissue>
    </source>
</reference>
<dbReference type="Pfam" id="PF00505">
    <property type="entry name" value="HMG_box"/>
    <property type="match status" value="1"/>
</dbReference>
<dbReference type="CDD" id="cd01390">
    <property type="entry name" value="HMG-box_NHP6-like"/>
    <property type="match status" value="1"/>
</dbReference>
<dbReference type="PRINTS" id="PR00886">
    <property type="entry name" value="HIGHMOBLTY12"/>
</dbReference>
<protein>
    <recommendedName>
        <fullName evidence="5">HMG box domain-containing protein</fullName>
    </recommendedName>
</protein>
<feature type="region of interest" description="Disordered" evidence="3">
    <location>
        <begin position="63"/>
        <end position="84"/>
    </location>
</feature>
<evidence type="ECO:0000256" key="2">
    <source>
        <dbReference type="PROSITE-ProRule" id="PRU00267"/>
    </source>
</evidence>
<keyword evidence="4" id="KW-0732">Signal</keyword>
<dbReference type="SUPFAM" id="SSF47095">
    <property type="entry name" value="HMG-box"/>
    <property type="match status" value="1"/>
</dbReference>
<name>A0A0H5R3T7_9EUKA</name>
<keyword evidence="2" id="KW-0539">Nucleus</keyword>
<dbReference type="GO" id="GO:0005634">
    <property type="term" value="C:nucleus"/>
    <property type="evidence" value="ECO:0007669"/>
    <property type="project" value="UniProtKB-UniRule"/>
</dbReference>
<dbReference type="GO" id="GO:0003677">
    <property type="term" value="F:DNA binding"/>
    <property type="evidence" value="ECO:0007669"/>
    <property type="project" value="UniProtKB-UniRule"/>
</dbReference>
<sequence>TRSPPPIHSLALCVSLSSSLYSLSVHSVLALLSGRSPHYSFRRSQLASVYYRARPTNISTMVKGKATKDGSPKKKAVKDKTGPKKNLSSYMFFASKQRPIIKKENPDASFGELGKLLGSQWKEMSEKQKAPFAKMAEEDKKRYEKEKAAAA</sequence>
<dbReference type="PROSITE" id="PS50118">
    <property type="entry name" value="HMG_BOX_2"/>
    <property type="match status" value="1"/>
</dbReference>
<evidence type="ECO:0000313" key="6">
    <source>
        <dbReference type="EMBL" id="CRZ08788.1"/>
    </source>
</evidence>
<dbReference type="EMBL" id="HACM01008346">
    <property type="protein sequence ID" value="CRZ08788.1"/>
    <property type="molecule type" value="Transcribed_RNA"/>
</dbReference>
<feature type="chain" id="PRO_5005222965" description="HMG box domain-containing protein" evidence="4">
    <location>
        <begin position="23"/>
        <end position="151"/>
    </location>
</feature>
<proteinExistence type="predicted"/>
<accession>A0A0H5R3T7</accession>
<feature type="signal peptide" evidence="4">
    <location>
        <begin position="1"/>
        <end position="22"/>
    </location>
</feature>
<dbReference type="InterPro" id="IPR036910">
    <property type="entry name" value="HMG_box_dom_sf"/>
</dbReference>
<dbReference type="PANTHER" id="PTHR48112:SF22">
    <property type="entry name" value="MITOCHONDRIAL TRANSCRIPTION FACTOR A, ISOFORM B"/>
    <property type="match status" value="1"/>
</dbReference>
<feature type="non-terminal residue" evidence="6">
    <location>
        <position position="1"/>
    </location>
</feature>
<dbReference type="PANTHER" id="PTHR48112">
    <property type="entry name" value="HIGH MOBILITY GROUP PROTEIN DSP1"/>
    <property type="match status" value="1"/>
</dbReference>